<feature type="non-terminal residue" evidence="1">
    <location>
        <position position="1"/>
    </location>
</feature>
<keyword evidence="2" id="KW-1185">Reference proteome</keyword>
<gene>
    <name evidence="1" type="ORF">BDN72DRAFT_782550</name>
</gene>
<evidence type="ECO:0000313" key="1">
    <source>
        <dbReference type="EMBL" id="TFK58070.1"/>
    </source>
</evidence>
<organism evidence="1 2">
    <name type="scientific">Pluteus cervinus</name>
    <dbReference type="NCBI Taxonomy" id="181527"/>
    <lineage>
        <taxon>Eukaryota</taxon>
        <taxon>Fungi</taxon>
        <taxon>Dikarya</taxon>
        <taxon>Basidiomycota</taxon>
        <taxon>Agaricomycotina</taxon>
        <taxon>Agaricomycetes</taxon>
        <taxon>Agaricomycetidae</taxon>
        <taxon>Agaricales</taxon>
        <taxon>Pluteineae</taxon>
        <taxon>Pluteaceae</taxon>
        <taxon>Pluteus</taxon>
    </lineage>
</organism>
<proteinExistence type="predicted"/>
<dbReference type="Proteomes" id="UP000308600">
    <property type="component" value="Unassembled WGS sequence"/>
</dbReference>
<evidence type="ECO:0000313" key="2">
    <source>
        <dbReference type="Proteomes" id="UP000308600"/>
    </source>
</evidence>
<accession>A0ACD2ZY46</accession>
<name>A0ACD2ZY46_9AGAR</name>
<reference evidence="1 2" key="1">
    <citation type="journal article" date="2019" name="Nat. Ecol. Evol.">
        <title>Megaphylogeny resolves global patterns of mushroom evolution.</title>
        <authorList>
            <person name="Varga T."/>
            <person name="Krizsan K."/>
            <person name="Foldi C."/>
            <person name="Dima B."/>
            <person name="Sanchez-Garcia M."/>
            <person name="Sanchez-Ramirez S."/>
            <person name="Szollosi G.J."/>
            <person name="Szarkandi J.G."/>
            <person name="Papp V."/>
            <person name="Albert L."/>
            <person name="Andreopoulos W."/>
            <person name="Angelini C."/>
            <person name="Antonin V."/>
            <person name="Barry K.W."/>
            <person name="Bougher N.L."/>
            <person name="Buchanan P."/>
            <person name="Buyck B."/>
            <person name="Bense V."/>
            <person name="Catcheside P."/>
            <person name="Chovatia M."/>
            <person name="Cooper J."/>
            <person name="Damon W."/>
            <person name="Desjardin D."/>
            <person name="Finy P."/>
            <person name="Geml J."/>
            <person name="Haridas S."/>
            <person name="Hughes K."/>
            <person name="Justo A."/>
            <person name="Karasinski D."/>
            <person name="Kautmanova I."/>
            <person name="Kiss B."/>
            <person name="Kocsube S."/>
            <person name="Kotiranta H."/>
            <person name="LaButti K.M."/>
            <person name="Lechner B.E."/>
            <person name="Liimatainen K."/>
            <person name="Lipzen A."/>
            <person name="Lukacs Z."/>
            <person name="Mihaltcheva S."/>
            <person name="Morgado L.N."/>
            <person name="Niskanen T."/>
            <person name="Noordeloos M.E."/>
            <person name="Ohm R.A."/>
            <person name="Ortiz-Santana B."/>
            <person name="Ovrebo C."/>
            <person name="Racz N."/>
            <person name="Riley R."/>
            <person name="Savchenko A."/>
            <person name="Shiryaev A."/>
            <person name="Soop K."/>
            <person name="Spirin V."/>
            <person name="Szebenyi C."/>
            <person name="Tomsovsky M."/>
            <person name="Tulloss R.E."/>
            <person name="Uehling J."/>
            <person name="Grigoriev I.V."/>
            <person name="Vagvolgyi C."/>
            <person name="Papp T."/>
            <person name="Martin F.M."/>
            <person name="Miettinen O."/>
            <person name="Hibbett D.S."/>
            <person name="Nagy L.G."/>
        </authorList>
    </citation>
    <scope>NUCLEOTIDE SEQUENCE [LARGE SCALE GENOMIC DNA]</scope>
    <source>
        <strain evidence="1 2">NL-1719</strain>
    </source>
</reference>
<protein>
    <submittedName>
        <fullName evidence="1">Uncharacterized protein</fullName>
    </submittedName>
</protein>
<sequence>WISIYWFSRAGPAASVRIYYEFEKSGGLFVDSTVPYLRTPYGVSMFPRDMRLLPISWARAAANVVFQNRYEHGGHFASYECPKELVGDLRKMFAKAGPAYGVVSGRTGYV</sequence>
<dbReference type="EMBL" id="ML209679">
    <property type="protein sequence ID" value="TFK58070.1"/>
    <property type="molecule type" value="Genomic_DNA"/>
</dbReference>